<accession>A0A329QZJ4</accession>
<proteinExistence type="predicted"/>
<comment type="caution">
    <text evidence="2">The sequence shown here is derived from an EMBL/GenBank/DDBJ whole genome shotgun (WGS) entry which is preliminary data.</text>
</comment>
<evidence type="ECO:0000256" key="1">
    <source>
        <dbReference type="SAM" id="Phobius"/>
    </source>
</evidence>
<keyword evidence="2" id="KW-0547">Nucleotide-binding</keyword>
<dbReference type="GO" id="GO:0004386">
    <property type="term" value="F:helicase activity"/>
    <property type="evidence" value="ECO:0007669"/>
    <property type="project" value="UniProtKB-KW"/>
</dbReference>
<dbReference type="Proteomes" id="UP000250462">
    <property type="component" value="Unassembled WGS sequence"/>
</dbReference>
<dbReference type="RefSeq" id="WP_112256779.1">
    <property type="nucleotide sequence ID" value="NZ_QMIG01000002.1"/>
</dbReference>
<dbReference type="OrthoDB" id="5198391at2"/>
<evidence type="ECO:0000313" key="2">
    <source>
        <dbReference type="EMBL" id="RAW17820.1"/>
    </source>
</evidence>
<keyword evidence="1" id="KW-0812">Transmembrane</keyword>
<dbReference type="AlphaFoldDB" id="A0A329QZJ4"/>
<dbReference type="InterPro" id="IPR021202">
    <property type="entry name" value="Rv3654c-like"/>
</dbReference>
<dbReference type="NCBIfam" id="TIGR03816">
    <property type="entry name" value="tadE_like_DECH"/>
    <property type="match status" value="1"/>
</dbReference>
<reference evidence="2 3" key="1">
    <citation type="submission" date="2018-06" db="EMBL/GenBank/DDBJ databases">
        <title>Phytoactinopolyspora halophila sp. nov., a novel halophilic actinomycete isolated from a saline soil in China.</title>
        <authorList>
            <person name="Tang S.-K."/>
        </authorList>
    </citation>
    <scope>NUCLEOTIDE SEQUENCE [LARGE SCALE GENOMIC DNA]</scope>
    <source>
        <strain evidence="2 3">YIM 96934</strain>
    </source>
</reference>
<gene>
    <name evidence="2" type="ORF">DPM12_02890</name>
</gene>
<protein>
    <submittedName>
        <fullName evidence="2">Helicase</fullName>
    </submittedName>
</protein>
<dbReference type="EMBL" id="QMIG01000002">
    <property type="protein sequence ID" value="RAW17820.1"/>
    <property type="molecule type" value="Genomic_DNA"/>
</dbReference>
<organism evidence="2 3">
    <name type="scientific">Phytoactinopolyspora halophila</name>
    <dbReference type="NCBI Taxonomy" id="1981511"/>
    <lineage>
        <taxon>Bacteria</taxon>
        <taxon>Bacillati</taxon>
        <taxon>Actinomycetota</taxon>
        <taxon>Actinomycetes</taxon>
        <taxon>Jiangellales</taxon>
        <taxon>Jiangellaceae</taxon>
        <taxon>Phytoactinopolyspora</taxon>
    </lineage>
</organism>
<keyword evidence="1" id="KW-1133">Transmembrane helix</keyword>
<feature type="transmembrane region" description="Helical" evidence="1">
    <location>
        <begin position="24"/>
        <end position="47"/>
    </location>
</feature>
<sequence>MSALGRILPGSGRYSRGYCRERGAGSILVLAAVGIVMVAFTVVAVLATGQSARRQAAAAADLAALAAAARMADGSTQACETARAVATANEATLVECLVYGVEVEVVVRVPVAGIGSRWLPDQDRRARAGPG</sequence>
<keyword evidence="2" id="KW-0067">ATP-binding</keyword>
<name>A0A329QZJ4_9ACTN</name>
<keyword evidence="3" id="KW-1185">Reference proteome</keyword>
<keyword evidence="1" id="KW-0472">Membrane</keyword>
<keyword evidence="2" id="KW-0378">Hydrolase</keyword>
<keyword evidence="2" id="KW-0347">Helicase</keyword>
<evidence type="ECO:0000313" key="3">
    <source>
        <dbReference type="Proteomes" id="UP000250462"/>
    </source>
</evidence>